<dbReference type="InterPro" id="IPR012677">
    <property type="entry name" value="Nucleotide-bd_a/b_plait_sf"/>
</dbReference>
<feature type="compositionally biased region" description="Polar residues" evidence="2">
    <location>
        <begin position="310"/>
        <end position="320"/>
    </location>
</feature>
<dbReference type="PhylomeDB" id="E9B2K9"/>
<reference evidence="4 5" key="1">
    <citation type="journal article" date="2011" name="Genome Res.">
        <title>Chromosome and gene copy number variation allow major structural change between species and strains of Leishmania.</title>
        <authorList>
            <person name="Rogers M.B."/>
            <person name="Hilley J.D."/>
            <person name="Dickens N.J."/>
            <person name="Wilkes J."/>
            <person name="Bates P.A."/>
            <person name="Depledge D.P."/>
            <person name="Harris D."/>
            <person name="Her Y."/>
            <person name="Herzyk P."/>
            <person name="Imamura H."/>
            <person name="Otto T.D."/>
            <person name="Sanders M."/>
            <person name="Seeger K."/>
            <person name="Dujardin J.C."/>
            <person name="Berriman M."/>
            <person name="Smith D.F."/>
            <person name="Hertz-Fowler C."/>
            <person name="Mottram J.C."/>
        </authorList>
    </citation>
    <scope>NUCLEOTIDE SEQUENCE [LARGE SCALE GENOMIC DNA]</scope>
    <source>
        <strain evidence="4 5">MHOM/GT/2001/U1103</strain>
    </source>
</reference>
<dbReference type="RefSeq" id="XP_003877928.1">
    <property type="nucleotide sequence ID" value="XM_003877879.1"/>
</dbReference>
<evidence type="ECO:0000256" key="1">
    <source>
        <dbReference type="PROSITE-ProRule" id="PRU00176"/>
    </source>
</evidence>
<feature type="domain" description="RRM" evidence="3">
    <location>
        <begin position="591"/>
        <end position="663"/>
    </location>
</feature>
<keyword evidence="1" id="KW-0694">RNA-binding</keyword>
<dbReference type="AlphaFoldDB" id="E9B2K9"/>
<keyword evidence="5" id="KW-1185">Reference proteome</keyword>
<feature type="compositionally biased region" description="Low complexity" evidence="2">
    <location>
        <begin position="350"/>
        <end position="361"/>
    </location>
</feature>
<dbReference type="EMBL" id="FR799584">
    <property type="protein sequence ID" value="CBZ29472.1"/>
    <property type="molecule type" value="Genomic_DNA"/>
</dbReference>
<proteinExistence type="predicted"/>
<dbReference type="VEuPathDB" id="TriTrypDB:LmxM.31.0850"/>
<evidence type="ECO:0000256" key="2">
    <source>
        <dbReference type="SAM" id="MobiDB-lite"/>
    </source>
</evidence>
<sequence>MSTVVLSNLPMGCIESDIHRALLMYGTAVNIEMNSHASQATVTMRTKQEAQALLSRRSVNVIGTSVRVDAQMQAPPPPQQLQQQHPHQPPQQQQMMPQPSQHLQQQQVGSYGYVSGNGGQQQQSIYGSMAPQQYPQHELSHQPQHSQQQYVQPQQSYPQQPQQMPLQSPPHSTGSYMPNTSHQGGGSGQAIMPVPPQPSRRLRVLVEDCRYPITRDVLMQMFSMIAPPVSVSCGPYGPTTTGAVEFADAASAQQAMDQFHNNAIYPNCCYVKLFFELMWDRVDPVQPPLQSHQVHSHGGSNSGYGYPAQGPTNAPPSVNVNPYGVAPHASAQPDACGAGWGGRDGAQHYGGSTPSSAAPQSQPAPHPQPGQPATDSFGRGRGDCGAGSDSANDNDPAVQHGSESRATRGMAPGPMVRGGRGAVRGGIGGRGSGTEVGAATGFSPLEPSGAPPTRGGGAGVGRYPGSETSGCTIMVSCVNESVPLYDLWVLLEVFGNVNSLKRQFRDRTNVVAQFQHPGDTLTVIQYLQHCPFRGSVLRLKRFNGYQERDTEWETKSATDPATQAALFTTGYHHRTAPRAPVNVRGRVHPDKNLYITNLTEAISDDELKGIMKEAGFEPDAFFRRGQKGAIVAYKDTETAVDALIALHAKEVRERFLRVTFSRFPPGPRPSRGGVDKGDEDDDGDAEQCNGQQEMQSEPPQQQQQLPQPSQLNEPAPQESAEPPAPPPQEPERAPEEAGGGEVEPAVPEAAPRVAKVKAKSAKR</sequence>
<dbReference type="PROSITE" id="PS50102">
    <property type="entry name" value="RRM"/>
    <property type="match status" value="1"/>
</dbReference>
<organism evidence="4 5">
    <name type="scientific">Leishmania mexicana (strain MHOM/GT/2001/U1103)</name>
    <dbReference type="NCBI Taxonomy" id="929439"/>
    <lineage>
        <taxon>Eukaryota</taxon>
        <taxon>Discoba</taxon>
        <taxon>Euglenozoa</taxon>
        <taxon>Kinetoplastea</taxon>
        <taxon>Metakinetoplastina</taxon>
        <taxon>Trypanosomatida</taxon>
        <taxon>Trypanosomatidae</taxon>
        <taxon>Leishmaniinae</taxon>
        <taxon>Leishmania</taxon>
    </lineage>
</organism>
<feature type="compositionally biased region" description="Basic residues" evidence="2">
    <location>
        <begin position="754"/>
        <end position="763"/>
    </location>
</feature>
<dbReference type="SMART" id="SM00360">
    <property type="entry name" value="RRM"/>
    <property type="match status" value="4"/>
</dbReference>
<accession>E9B2K9</accession>
<dbReference type="OMA" id="CRYPITR"/>
<protein>
    <recommendedName>
        <fullName evidence="3">RRM domain-containing protein</fullName>
    </recommendedName>
</protein>
<feature type="compositionally biased region" description="Gly residues" evidence="2">
    <location>
        <begin position="416"/>
        <end position="434"/>
    </location>
</feature>
<dbReference type="PANTHER" id="PTHR15592">
    <property type="entry name" value="MATRIN 3/NUCLEAR PROTEIN 220-RELATED"/>
    <property type="match status" value="1"/>
</dbReference>
<feature type="compositionally biased region" description="Low complexity" evidence="2">
    <location>
        <begin position="135"/>
        <end position="172"/>
    </location>
</feature>
<dbReference type="InterPro" id="IPR035979">
    <property type="entry name" value="RBD_domain_sf"/>
</dbReference>
<evidence type="ECO:0000313" key="5">
    <source>
        <dbReference type="Proteomes" id="UP000007259"/>
    </source>
</evidence>
<feature type="compositionally biased region" description="Low complexity" evidence="2">
    <location>
        <begin position="296"/>
        <end position="306"/>
    </location>
</feature>
<feature type="compositionally biased region" description="Low complexity" evidence="2">
    <location>
        <begin position="80"/>
        <end position="128"/>
    </location>
</feature>
<dbReference type="GO" id="GO:0003723">
    <property type="term" value="F:RNA binding"/>
    <property type="evidence" value="ECO:0007669"/>
    <property type="project" value="UniProtKB-UniRule"/>
</dbReference>
<dbReference type="SUPFAM" id="SSF54928">
    <property type="entry name" value="RNA-binding domain, RBD"/>
    <property type="match status" value="2"/>
</dbReference>
<dbReference type="Gene3D" id="3.30.70.330">
    <property type="match status" value="4"/>
</dbReference>
<dbReference type="Pfam" id="PF00076">
    <property type="entry name" value="RRM_1"/>
    <property type="match status" value="1"/>
</dbReference>
<feature type="compositionally biased region" description="Low complexity" evidence="2">
    <location>
        <begin position="742"/>
        <end position="753"/>
    </location>
</feature>
<dbReference type="GeneID" id="13453517"/>
<name>E9B2K9_LEIMU</name>
<gene>
    <name evidence="4" type="ORF">LMXM_31_0850</name>
</gene>
<feature type="compositionally biased region" description="Polar residues" evidence="2">
    <location>
        <begin position="173"/>
        <end position="182"/>
    </location>
</feature>
<evidence type="ECO:0000313" key="4">
    <source>
        <dbReference type="EMBL" id="CBZ29472.1"/>
    </source>
</evidence>
<dbReference type="InterPro" id="IPR000504">
    <property type="entry name" value="RRM_dom"/>
</dbReference>
<dbReference type="KEGG" id="lmi:LMXM_31_0850"/>
<dbReference type="FunFam" id="3.30.70.330:FF:001751">
    <property type="match status" value="1"/>
</dbReference>
<feature type="region of interest" description="Disordered" evidence="2">
    <location>
        <begin position="661"/>
        <end position="763"/>
    </location>
</feature>
<dbReference type="OrthoDB" id="296632at2759"/>
<dbReference type="FunFam" id="3.30.70.330:FF:001546">
    <property type="entry name" value="RNA-binding protein, putative"/>
    <property type="match status" value="1"/>
</dbReference>
<dbReference type="Proteomes" id="UP000007259">
    <property type="component" value="Chromosome 31"/>
</dbReference>
<evidence type="ECO:0000259" key="3">
    <source>
        <dbReference type="PROSITE" id="PS50102"/>
    </source>
</evidence>
<feature type="region of interest" description="Disordered" evidence="2">
    <location>
        <begin position="288"/>
        <end position="462"/>
    </location>
</feature>
<feature type="region of interest" description="Disordered" evidence="2">
    <location>
        <begin position="72"/>
        <end position="188"/>
    </location>
</feature>
<feature type="compositionally biased region" description="Low complexity" evidence="2">
    <location>
        <begin position="691"/>
        <end position="721"/>
    </location>
</feature>